<dbReference type="RefSeq" id="WP_394825278.1">
    <property type="nucleotide sequence ID" value="NZ_CP089984.1"/>
</dbReference>
<keyword evidence="3" id="KW-1185">Reference proteome</keyword>
<feature type="repeat" description="TPR" evidence="1">
    <location>
        <begin position="13"/>
        <end position="46"/>
    </location>
</feature>
<feature type="repeat" description="TPR" evidence="1">
    <location>
        <begin position="149"/>
        <end position="182"/>
    </location>
</feature>
<organism evidence="2 3">
    <name type="scientific">Pendulispora albinea</name>
    <dbReference type="NCBI Taxonomy" id="2741071"/>
    <lineage>
        <taxon>Bacteria</taxon>
        <taxon>Pseudomonadati</taxon>
        <taxon>Myxococcota</taxon>
        <taxon>Myxococcia</taxon>
        <taxon>Myxococcales</taxon>
        <taxon>Sorangiineae</taxon>
        <taxon>Pendulisporaceae</taxon>
        <taxon>Pendulispora</taxon>
    </lineage>
</organism>
<dbReference type="InterPro" id="IPR019734">
    <property type="entry name" value="TPR_rpt"/>
</dbReference>
<dbReference type="Pfam" id="PF14559">
    <property type="entry name" value="TPR_19"/>
    <property type="match status" value="2"/>
</dbReference>
<evidence type="ECO:0000313" key="3">
    <source>
        <dbReference type="Proteomes" id="UP001370348"/>
    </source>
</evidence>
<name>A0ABZ2M1D0_9BACT</name>
<protein>
    <submittedName>
        <fullName evidence="2">Tetratricopeptide repeat protein</fullName>
    </submittedName>
</protein>
<feature type="repeat" description="TPR" evidence="1">
    <location>
        <begin position="81"/>
        <end position="114"/>
    </location>
</feature>
<accession>A0ABZ2M1D0</accession>
<dbReference type="PROSITE" id="PS50005">
    <property type="entry name" value="TPR"/>
    <property type="match status" value="3"/>
</dbReference>
<dbReference type="SMART" id="SM00028">
    <property type="entry name" value="TPR"/>
    <property type="match status" value="6"/>
</dbReference>
<keyword evidence="1" id="KW-0802">TPR repeat</keyword>
<sequence>MTQSSGSGGGEDSQRWVDRAIEALDRGQPESAIDLLRNALTFDPNDARAHALLSYALLESRRIGAALVEARAAVALDPNLSVAHLVLGDAWLAHRKPQRAREHFDAAHRLDPSRPAPLRGLARFEAFYDRDDAAIELLDRALSLDPEDPETLVELGQAHLGRGHLDEAERYARAALELSPEQSNALVIMGHVLLRRGDVGGAREHAGWAIRAGSRIPALNLIAAIKARESLFLGVWFRLNSMLAELGPKAMLVLLAAYVAQRFLILVLQDLGHPRVAELVSYAWLGLCVYSWVAPGIFQRMLLREIRSVRLRGDF</sequence>
<dbReference type="SUPFAM" id="SSF48452">
    <property type="entry name" value="TPR-like"/>
    <property type="match status" value="1"/>
</dbReference>
<dbReference type="PANTHER" id="PTHR12558:SF33">
    <property type="entry name" value="BLL7664 PROTEIN"/>
    <property type="match status" value="1"/>
</dbReference>
<proteinExistence type="predicted"/>
<evidence type="ECO:0000256" key="1">
    <source>
        <dbReference type="PROSITE-ProRule" id="PRU00339"/>
    </source>
</evidence>
<dbReference type="Gene3D" id="1.25.40.10">
    <property type="entry name" value="Tetratricopeptide repeat domain"/>
    <property type="match status" value="1"/>
</dbReference>
<dbReference type="EMBL" id="CP089984">
    <property type="protein sequence ID" value="WXB15644.1"/>
    <property type="molecule type" value="Genomic_DNA"/>
</dbReference>
<gene>
    <name evidence="2" type="ORF">LZC94_48490</name>
</gene>
<evidence type="ECO:0000313" key="2">
    <source>
        <dbReference type="EMBL" id="WXB15644.1"/>
    </source>
</evidence>
<dbReference type="InterPro" id="IPR011990">
    <property type="entry name" value="TPR-like_helical_dom_sf"/>
</dbReference>
<reference evidence="2 3" key="1">
    <citation type="submission" date="2021-12" db="EMBL/GenBank/DDBJ databases">
        <title>Discovery of the Pendulisporaceae a myxobacterial family with distinct sporulation behavior and unique specialized metabolism.</title>
        <authorList>
            <person name="Garcia R."/>
            <person name="Popoff A."/>
            <person name="Bader C.D."/>
            <person name="Loehr J."/>
            <person name="Walesch S."/>
            <person name="Walt C."/>
            <person name="Boldt J."/>
            <person name="Bunk B."/>
            <person name="Haeckl F.J.F.P.J."/>
            <person name="Gunesch A.P."/>
            <person name="Birkelbach J."/>
            <person name="Nuebel U."/>
            <person name="Pietschmann T."/>
            <person name="Bach T."/>
            <person name="Mueller R."/>
        </authorList>
    </citation>
    <scope>NUCLEOTIDE SEQUENCE [LARGE SCALE GENOMIC DNA]</scope>
    <source>
        <strain evidence="2 3">MSr11954</strain>
    </source>
</reference>
<dbReference type="PANTHER" id="PTHR12558">
    <property type="entry name" value="CELL DIVISION CYCLE 16,23,27"/>
    <property type="match status" value="1"/>
</dbReference>
<dbReference type="Proteomes" id="UP001370348">
    <property type="component" value="Chromosome"/>
</dbReference>